<dbReference type="AlphaFoldDB" id="A0A4D9CXV6"/>
<dbReference type="NCBIfam" id="TIGR00730">
    <property type="entry name" value="Rossman fold protein, TIGR00730 family"/>
    <property type="match status" value="1"/>
</dbReference>
<dbReference type="SUPFAM" id="SSF102405">
    <property type="entry name" value="MCP/YpsA-like"/>
    <property type="match status" value="1"/>
</dbReference>
<dbReference type="InterPro" id="IPR031100">
    <property type="entry name" value="LOG_fam"/>
</dbReference>
<dbReference type="InterPro" id="IPR005269">
    <property type="entry name" value="LOG"/>
</dbReference>
<dbReference type="Gene3D" id="3.40.50.450">
    <property type="match status" value="1"/>
</dbReference>
<reference evidence="2 3" key="1">
    <citation type="submission" date="2019-01" db="EMBL/GenBank/DDBJ databases">
        <title>Nuclear Genome Assembly of the Microalgal Biofuel strain Nannochloropsis salina CCMP1776.</title>
        <authorList>
            <person name="Hovde B."/>
        </authorList>
    </citation>
    <scope>NUCLEOTIDE SEQUENCE [LARGE SCALE GENOMIC DNA]</scope>
    <source>
        <strain evidence="2 3">CCMP1776</strain>
    </source>
</reference>
<accession>A0A4D9CXV6</accession>
<dbReference type="GO" id="GO:0005829">
    <property type="term" value="C:cytosol"/>
    <property type="evidence" value="ECO:0007669"/>
    <property type="project" value="TreeGrafter"/>
</dbReference>
<dbReference type="GO" id="GO:0016799">
    <property type="term" value="F:hydrolase activity, hydrolyzing N-glycosyl compounds"/>
    <property type="evidence" value="ECO:0007669"/>
    <property type="project" value="TreeGrafter"/>
</dbReference>
<dbReference type="Proteomes" id="UP000355283">
    <property type="component" value="Unassembled WGS sequence"/>
</dbReference>
<sequence>MRVCVFASSSSLTPEPYLKVARELGGEIAKAQYLCINGGGKNGCMGALNEGARASGGKIKTVIHGKWVIDKMEFEDVDELVIAQGNNLQERKRLLWETCDCVIVLPGGTGTWDELMEVACHNSVGFGKIPITLVNVDGFYDGIIQQVARAARDKILYATPDDTMHVETTAQGALSWCTKRVQAQREAGGALGGDALVLQGRTRTFIFQRRHSFLVGLVLGFAGAILTVGEAAILNQIWRKRQAGRQF</sequence>
<dbReference type="PANTHER" id="PTHR31223">
    <property type="entry name" value="LOG FAMILY PROTEIN YJL055W"/>
    <property type="match status" value="1"/>
</dbReference>
<proteinExistence type="predicted"/>
<evidence type="ECO:0000313" key="2">
    <source>
        <dbReference type="EMBL" id="TFJ81298.1"/>
    </source>
</evidence>
<organism evidence="2 3">
    <name type="scientific">Nannochloropsis salina CCMP1776</name>
    <dbReference type="NCBI Taxonomy" id="1027361"/>
    <lineage>
        <taxon>Eukaryota</taxon>
        <taxon>Sar</taxon>
        <taxon>Stramenopiles</taxon>
        <taxon>Ochrophyta</taxon>
        <taxon>Eustigmatophyceae</taxon>
        <taxon>Eustigmatales</taxon>
        <taxon>Monodopsidaceae</taxon>
        <taxon>Microchloropsis</taxon>
        <taxon>Microchloropsis salina</taxon>
    </lineage>
</organism>
<dbReference type="Pfam" id="PF03641">
    <property type="entry name" value="Lysine_decarbox"/>
    <property type="match status" value="1"/>
</dbReference>
<keyword evidence="1" id="KW-1133">Transmembrane helix</keyword>
<protein>
    <recommendedName>
        <fullName evidence="4">Cytokinin riboside 5'-monophosphate phosphoribohydrolase</fullName>
    </recommendedName>
</protein>
<keyword evidence="3" id="KW-1185">Reference proteome</keyword>
<evidence type="ECO:0000313" key="3">
    <source>
        <dbReference type="Proteomes" id="UP000355283"/>
    </source>
</evidence>
<evidence type="ECO:0000256" key="1">
    <source>
        <dbReference type="SAM" id="Phobius"/>
    </source>
</evidence>
<dbReference type="EMBL" id="SDOX01000128">
    <property type="protein sequence ID" value="TFJ81298.1"/>
    <property type="molecule type" value="Genomic_DNA"/>
</dbReference>
<dbReference type="OrthoDB" id="414463at2759"/>
<keyword evidence="1" id="KW-0472">Membrane</keyword>
<dbReference type="PANTHER" id="PTHR31223:SF70">
    <property type="entry name" value="LOG FAMILY PROTEIN YJL055W"/>
    <property type="match status" value="1"/>
</dbReference>
<dbReference type="GO" id="GO:0009691">
    <property type="term" value="P:cytokinin biosynthetic process"/>
    <property type="evidence" value="ECO:0007669"/>
    <property type="project" value="InterPro"/>
</dbReference>
<name>A0A4D9CXV6_9STRA</name>
<comment type="caution">
    <text evidence="2">The sequence shown here is derived from an EMBL/GenBank/DDBJ whole genome shotgun (WGS) entry which is preliminary data.</text>
</comment>
<feature type="transmembrane region" description="Helical" evidence="1">
    <location>
        <begin position="213"/>
        <end position="238"/>
    </location>
</feature>
<keyword evidence="1" id="KW-0812">Transmembrane</keyword>
<evidence type="ECO:0008006" key="4">
    <source>
        <dbReference type="Google" id="ProtNLM"/>
    </source>
</evidence>
<gene>
    <name evidence="2" type="ORF">NSK_007259</name>
</gene>